<proteinExistence type="predicted"/>
<dbReference type="EMBL" id="LR877155">
    <property type="protein sequence ID" value="CAD2218487.1"/>
    <property type="molecule type" value="Genomic_DNA"/>
</dbReference>
<name>A0A7G2CHE9_9TRYP</name>
<dbReference type="VEuPathDB" id="TriTrypDB:ADEAN_000597600"/>
<evidence type="ECO:0000313" key="2">
    <source>
        <dbReference type="Proteomes" id="UP000515908"/>
    </source>
</evidence>
<evidence type="ECO:0000313" key="1">
    <source>
        <dbReference type="EMBL" id="CAD2218487.1"/>
    </source>
</evidence>
<accession>A0A7G2CHE9</accession>
<dbReference type="AlphaFoldDB" id="A0A7G2CHE9"/>
<sequence length="149" mass="16362">MIHNKVAYIVRCNDCGYARKTYNDIRGAHATVSCNVCNTTHSDWSLVREIDPQLEWPLPTHPSGDNESVYAIPEHIPLSEEQLAKRHYEAAHAGGVPLAEGLDYDEHGGVDPSEGHTPFAEEMKYCFVSCGSGSVARGASVDRHKKITA</sequence>
<reference evidence="1 2" key="1">
    <citation type="submission" date="2020-08" db="EMBL/GenBank/DDBJ databases">
        <authorList>
            <person name="Newling K."/>
            <person name="Davey J."/>
            <person name="Forrester S."/>
        </authorList>
    </citation>
    <scope>NUCLEOTIDE SEQUENCE [LARGE SCALE GENOMIC DNA]</scope>
    <source>
        <strain evidence="2">Crithidia deanei Carvalho (ATCC PRA-265)</strain>
    </source>
</reference>
<dbReference type="Proteomes" id="UP000515908">
    <property type="component" value="Chromosome 11"/>
</dbReference>
<gene>
    <name evidence="1" type="ORF">ADEAN_000597600</name>
</gene>
<protein>
    <submittedName>
        <fullName evidence="1">Uncharacterized protein</fullName>
    </submittedName>
</protein>
<organism evidence="1 2">
    <name type="scientific">Angomonas deanei</name>
    <dbReference type="NCBI Taxonomy" id="59799"/>
    <lineage>
        <taxon>Eukaryota</taxon>
        <taxon>Discoba</taxon>
        <taxon>Euglenozoa</taxon>
        <taxon>Kinetoplastea</taxon>
        <taxon>Metakinetoplastina</taxon>
        <taxon>Trypanosomatida</taxon>
        <taxon>Trypanosomatidae</taxon>
        <taxon>Strigomonadinae</taxon>
        <taxon>Angomonas</taxon>
    </lineage>
</organism>
<keyword evidence="2" id="KW-1185">Reference proteome</keyword>